<sequence length="233" mass="25501">MSASYSPLQANNKNSVEIHGPIDSESKSCNCPYPGVDDGFFNGTEKNNDGHPGESLPDAGHHPDVEAVPVKPKDPEPLEPTDDVPTIFNRFDPDGGNNPDDIDGKGIAPTNGKGDNPKEEGRDDTNSRRPSLRPFSPGFDLEVGGVRPESLPDVNFYQHKKTLAQGMMDLALFSANANQLRYVLETFSRHPYYYPSIIFIGISLVLQVAVGIGLIWNATYNVKDEKKYVKLTG</sequence>
<dbReference type="InterPro" id="IPR007007">
    <property type="entry name" value="Ninjurin"/>
</dbReference>
<evidence type="ECO:0008006" key="11">
    <source>
        <dbReference type="Google" id="ProtNLM"/>
    </source>
</evidence>
<keyword evidence="5 8" id="KW-1133">Transmembrane helix</keyword>
<keyword evidence="3 8" id="KW-0812">Transmembrane</keyword>
<reference evidence="9" key="1">
    <citation type="journal article" date="2023" name="Insect Mol. Biol.">
        <title>Genome sequencing provides insights into the evolution of gene families encoding plant cell wall-degrading enzymes in longhorned beetles.</title>
        <authorList>
            <person name="Shin N.R."/>
            <person name="Okamura Y."/>
            <person name="Kirsch R."/>
            <person name="Pauchet Y."/>
        </authorList>
    </citation>
    <scope>NUCLEOTIDE SEQUENCE</scope>
    <source>
        <strain evidence="9">MMC_N1</strain>
    </source>
</reference>
<feature type="compositionally biased region" description="Basic and acidic residues" evidence="7">
    <location>
        <begin position="115"/>
        <end position="127"/>
    </location>
</feature>
<feature type="region of interest" description="Disordered" evidence="7">
    <location>
        <begin position="1"/>
        <end position="139"/>
    </location>
</feature>
<evidence type="ECO:0000256" key="7">
    <source>
        <dbReference type="SAM" id="MobiDB-lite"/>
    </source>
</evidence>
<evidence type="ECO:0000256" key="5">
    <source>
        <dbReference type="ARBA" id="ARBA00022989"/>
    </source>
</evidence>
<comment type="similarity">
    <text evidence="2">Belongs to the ninjurin family.</text>
</comment>
<evidence type="ECO:0000256" key="8">
    <source>
        <dbReference type="SAM" id="Phobius"/>
    </source>
</evidence>
<gene>
    <name evidence="9" type="ORF">NQ317_019664</name>
</gene>
<protein>
    <recommendedName>
        <fullName evidence="11">Ninjurin-1</fullName>
    </recommendedName>
</protein>
<comment type="subcellular location">
    <subcellularLocation>
        <location evidence="1">Membrane</location>
        <topology evidence="1">Multi-pass membrane protein</topology>
    </subcellularLocation>
</comment>
<dbReference type="PANTHER" id="PTHR12316">
    <property type="entry name" value="NINJURIN-RELATED"/>
    <property type="match status" value="1"/>
</dbReference>
<name>A0ABQ9JJM9_9CUCU</name>
<accession>A0ABQ9JJM9</accession>
<keyword evidence="10" id="KW-1185">Reference proteome</keyword>
<dbReference type="EMBL" id="JAPWTJ010000439">
    <property type="protein sequence ID" value="KAJ8978426.1"/>
    <property type="molecule type" value="Genomic_DNA"/>
</dbReference>
<proteinExistence type="inferred from homology"/>
<evidence type="ECO:0000256" key="1">
    <source>
        <dbReference type="ARBA" id="ARBA00004141"/>
    </source>
</evidence>
<keyword evidence="6 8" id="KW-0472">Membrane</keyword>
<evidence type="ECO:0000313" key="9">
    <source>
        <dbReference type="EMBL" id="KAJ8978426.1"/>
    </source>
</evidence>
<comment type="caution">
    <text evidence="9">The sequence shown here is derived from an EMBL/GenBank/DDBJ whole genome shotgun (WGS) entry which is preliminary data.</text>
</comment>
<dbReference type="PANTHER" id="PTHR12316:SF20">
    <property type="entry name" value="NINJURIN-A"/>
    <property type="match status" value="1"/>
</dbReference>
<evidence type="ECO:0000256" key="2">
    <source>
        <dbReference type="ARBA" id="ARBA00008141"/>
    </source>
</evidence>
<organism evidence="9 10">
    <name type="scientific">Molorchus minor</name>
    <dbReference type="NCBI Taxonomy" id="1323400"/>
    <lineage>
        <taxon>Eukaryota</taxon>
        <taxon>Metazoa</taxon>
        <taxon>Ecdysozoa</taxon>
        <taxon>Arthropoda</taxon>
        <taxon>Hexapoda</taxon>
        <taxon>Insecta</taxon>
        <taxon>Pterygota</taxon>
        <taxon>Neoptera</taxon>
        <taxon>Endopterygota</taxon>
        <taxon>Coleoptera</taxon>
        <taxon>Polyphaga</taxon>
        <taxon>Cucujiformia</taxon>
        <taxon>Chrysomeloidea</taxon>
        <taxon>Cerambycidae</taxon>
        <taxon>Lamiinae</taxon>
        <taxon>Monochamini</taxon>
        <taxon>Molorchus</taxon>
    </lineage>
</organism>
<dbReference type="Pfam" id="PF04923">
    <property type="entry name" value="Ninjurin"/>
    <property type="match status" value="1"/>
</dbReference>
<evidence type="ECO:0000256" key="3">
    <source>
        <dbReference type="ARBA" id="ARBA00022692"/>
    </source>
</evidence>
<evidence type="ECO:0000256" key="6">
    <source>
        <dbReference type="ARBA" id="ARBA00023136"/>
    </source>
</evidence>
<feature type="compositionally biased region" description="Basic and acidic residues" evidence="7">
    <location>
        <begin position="59"/>
        <end position="76"/>
    </location>
</feature>
<feature type="compositionally biased region" description="Polar residues" evidence="7">
    <location>
        <begin position="1"/>
        <end position="15"/>
    </location>
</feature>
<feature type="transmembrane region" description="Helical" evidence="8">
    <location>
        <begin position="192"/>
        <end position="216"/>
    </location>
</feature>
<evidence type="ECO:0000256" key="4">
    <source>
        <dbReference type="ARBA" id="ARBA00022889"/>
    </source>
</evidence>
<evidence type="ECO:0000313" key="10">
    <source>
        <dbReference type="Proteomes" id="UP001162164"/>
    </source>
</evidence>
<dbReference type="Proteomes" id="UP001162164">
    <property type="component" value="Unassembled WGS sequence"/>
</dbReference>
<keyword evidence="4" id="KW-0130">Cell adhesion</keyword>